<dbReference type="Gene3D" id="3.10.129.10">
    <property type="entry name" value="Hotdog Thioesterase"/>
    <property type="match status" value="1"/>
</dbReference>
<evidence type="ECO:0000256" key="1">
    <source>
        <dbReference type="ARBA" id="ARBA00008324"/>
    </source>
</evidence>
<dbReference type="InterPro" id="IPR003736">
    <property type="entry name" value="PAAI_dom"/>
</dbReference>
<proteinExistence type="inferred from homology"/>
<dbReference type="PANTHER" id="PTHR21660">
    <property type="entry name" value="THIOESTERASE SUPERFAMILY MEMBER-RELATED"/>
    <property type="match status" value="1"/>
</dbReference>
<feature type="domain" description="Thioesterase" evidence="4">
    <location>
        <begin position="84"/>
        <end position="160"/>
    </location>
</feature>
<dbReference type="EMBL" id="CP046234">
    <property type="protein sequence ID" value="WFD45632.1"/>
    <property type="molecule type" value="Genomic_DNA"/>
</dbReference>
<gene>
    <name evidence="5" type="ORF">GLX27_000254</name>
</gene>
<reference evidence="5 6" key="1">
    <citation type="journal article" date="2020" name="Elife">
        <title>Loss of centromere function drives karyotype evolution in closely related Malassezia species.</title>
        <authorList>
            <person name="Sankaranarayanan S.R."/>
            <person name="Ianiri G."/>
            <person name="Coelho M.A."/>
            <person name="Reza M.H."/>
            <person name="Thimmappa B.C."/>
            <person name="Ganguly P."/>
            <person name="Vadnala R.N."/>
            <person name="Sun S."/>
            <person name="Siddharthan R."/>
            <person name="Tellgren-Roth C."/>
            <person name="Dawson T.L."/>
            <person name="Heitman J."/>
            <person name="Sanyal K."/>
        </authorList>
    </citation>
    <scope>NUCLEOTIDE SEQUENCE [LARGE SCALE GENOMIC DNA]</scope>
    <source>
        <strain evidence="5">CBS14141</strain>
    </source>
</reference>
<keyword evidence="6" id="KW-1185">Reference proteome</keyword>
<dbReference type="InterPro" id="IPR006683">
    <property type="entry name" value="Thioestr_dom"/>
</dbReference>
<feature type="region of interest" description="Disordered" evidence="3">
    <location>
        <begin position="288"/>
        <end position="318"/>
    </location>
</feature>
<dbReference type="NCBIfam" id="TIGR00369">
    <property type="entry name" value="unchar_dom_1"/>
    <property type="match status" value="1"/>
</dbReference>
<sequence length="318" mass="34654">MPVELITVDDAAAWASSSINDSVTNAHGWTYFALHGTDCKLVYAARDGVVAGSGKRAETERPSRAYQTEMRFRMRVKEEMTNSFGTVHGGCLATVIDTLSSFLMPLHSSGEMGQPWLTFGVSQTLTVNYLAPTRVNKWIEVAVKSLSVGKNVALLDTQVYELAGDEHSERKVLTATSTHNKVRCARSLPGRRELAYVQAIVYRLAPTVAVHAAACAHAPWVGACIGKVAIFAALVAQHLVELAPAWVAGRARHRRLAQLLGRGPVGLGHNRAPGARVRGQLVDARPGAERLHDRQRAVREQRRGGTRLGRRLERLDTG</sequence>
<dbReference type="PANTHER" id="PTHR21660:SF1">
    <property type="entry name" value="ACYL-COENZYME A THIOESTERASE 13"/>
    <property type="match status" value="1"/>
</dbReference>
<dbReference type="CDD" id="cd03443">
    <property type="entry name" value="PaaI_thioesterase"/>
    <property type="match status" value="1"/>
</dbReference>
<dbReference type="Pfam" id="PF03061">
    <property type="entry name" value="4HBT"/>
    <property type="match status" value="1"/>
</dbReference>
<evidence type="ECO:0000313" key="6">
    <source>
        <dbReference type="Proteomes" id="UP000818624"/>
    </source>
</evidence>
<dbReference type="Proteomes" id="UP000818624">
    <property type="component" value="Chromosome 1"/>
</dbReference>
<evidence type="ECO:0000256" key="2">
    <source>
        <dbReference type="ARBA" id="ARBA00022801"/>
    </source>
</evidence>
<protein>
    <recommendedName>
        <fullName evidence="4">Thioesterase domain-containing protein</fullName>
    </recommendedName>
</protein>
<evidence type="ECO:0000259" key="4">
    <source>
        <dbReference type="Pfam" id="PF03061"/>
    </source>
</evidence>
<evidence type="ECO:0000313" key="5">
    <source>
        <dbReference type="EMBL" id="WFD45632.1"/>
    </source>
</evidence>
<dbReference type="InterPro" id="IPR029069">
    <property type="entry name" value="HotDog_dom_sf"/>
</dbReference>
<organism evidence="5 6">
    <name type="scientific">Malassezia furfur</name>
    <name type="common">Pityriasis versicolor infection agent</name>
    <name type="synonym">Pityrosporum furfur</name>
    <dbReference type="NCBI Taxonomy" id="55194"/>
    <lineage>
        <taxon>Eukaryota</taxon>
        <taxon>Fungi</taxon>
        <taxon>Dikarya</taxon>
        <taxon>Basidiomycota</taxon>
        <taxon>Ustilaginomycotina</taxon>
        <taxon>Malasseziomycetes</taxon>
        <taxon>Malasseziales</taxon>
        <taxon>Malasseziaceae</taxon>
        <taxon>Malassezia</taxon>
    </lineage>
</organism>
<feature type="compositionally biased region" description="Basic and acidic residues" evidence="3">
    <location>
        <begin position="288"/>
        <end position="303"/>
    </location>
</feature>
<comment type="similarity">
    <text evidence="1">Belongs to the thioesterase PaaI family.</text>
</comment>
<accession>A0ABY8ELE9</accession>
<evidence type="ECO:0000256" key="3">
    <source>
        <dbReference type="SAM" id="MobiDB-lite"/>
    </source>
</evidence>
<keyword evidence="2" id="KW-0378">Hydrolase</keyword>
<dbReference type="InterPro" id="IPR039298">
    <property type="entry name" value="ACOT13"/>
</dbReference>
<name>A0ABY8ELE9_MALFU</name>
<dbReference type="SUPFAM" id="SSF54637">
    <property type="entry name" value="Thioesterase/thiol ester dehydrase-isomerase"/>
    <property type="match status" value="1"/>
</dbReference>